<proteinExistence type="predicted"/>
<dbReference type="InterPro" id="IPR049945">
    <property type="entry name" value="AAA_22"/>
</dbReference>
<keyword evidence="3" id="KW-1185">Reference proteome</keyword>
<name>U5N918_9BURK</name>
<protein>
    <recommendedName>
        <fullName evidence="1">ORC1/DEAH AAA+ ATPase domain-containing protein</fullName>
    </recommendedName>
</protein>
<dbReference type="STRING" id="946483.Cenrod_0577"/>
<evidence type="ECO:0000313" key="2">
    <source>
        <dbReference type="EMBL" id="AGX86689.1"/>
    </source>
</evidence>
<dbReference type="RefSeq" id="WP_022771510.1">
    <property type="nucleotide sequence ID" value="NC_022576.1"/>
</dbReference>
<dbReference type="eggNOG" id="COG1672">
    <property type="taxonomic scope" value="Bacteria"/>
</dbReference>
<dbReference type="InterPro" id="IPR027417">
    <property type="entry name" value="P-loop_NTPase"/>
</dbReference>
<dbReference type="AlphaFoldDB" id="U5N918"/>
<evidence type="ECO:0000313" key="3">
    <source>
        <dbReference type="Proteomes" id="UP000017184"/>
    </source>
</evidence>
<accession>U5N918</accession>
<dbReference type="KEGG" id="cbx:Cenrod_0577"/>
<sequence length="533" mass="60247">MERFFNTAGPNQPALHYTLPPLERVDWAELSWLIDAQRYFVLHAPRQTGKTGLLLHLAQQLNETGRYRALYVNIEAAQAARNDVGAAMGTVLGAFASAADVYWNDAALCAWTRDVATTGERGDALRRVLEHWARLSPVPLVLFVDEADALVGDALVSLLRQIRAGYAQRPTAFPHSMVLCGVRDVRDYRIHRSDGEVITGGSAFNIKSESIRLGDFTQAQMAALLAQHTETTGQTFDDGVLEELWEDTRGQPWLVNALAFEACFRLPALRDRSCPVTLEHLRQARERLILRCDTHLDQLADKLREPRVRSVIEPVLQGEDLPTDVGDDNRQYCIDLGLLARRDGALVVANRIYREVLPRTLTSVLQDSLQGHAEPRWYVRADGRIDMVALLTAFQQFFREHSESWLDRYSYKEAGPQLLLQAFLQRVVNGGGRIAREYGLGMGRTDLFLQWPLTPQGFVGPLQRVVLELKVLHSTRQYTLEQGMAQITRYGDQCGADEAHLLLFDRNPHVPWEQKLYRSEHHHAGRAVMAWGM</sequence>
<feature type="domain" description="ORC1/DEAH AAA+ ATPase" evidence="1">
    <location>
        <begin position="37"/>
        <end position="187"/>
    </location>
</feature>
<dbReference type="Gene3D" id="3.40.50.300">
    <property type="entry name" value="P-loop containing nucleotide triphosphate hydrolases"/>
    <property type="match status" value="1"/>
</dbReference>
<gene>
    <name evidence="2" type="ORF">Cenrod_0577</name>
</gene>
<reference evidence="2 3" key="1">
    <citation type="journal article" date="2013" name="Genome Biol.">
        <title>Genomic analysis reveals key aspects of prokaryotic symbiosis in the phototrophic consortium "Chlorochromatium aggregatum".</title>
        <authorList>
            <person name="Liu Z."/>
            <person name="Muller J."/>
            <person name="Li T."/>
            <person name="Alvey R.M."/>
            <person name="Vogl K."/>
            <person name="Frigaard N.U."/>
            <person name="Rockwell N.C."/>
            <person name="Boyd E.S."/>
            <person name="Tomsho L.P."/>
            <person name="Schuster S.C."/>
            <person name="Henke P."/>
            <person name="Rohde M."/>
            <person name="Overmann J."/>
            <person name="Bryant D.A."/>
        </authorList>
    </citation>
    <scope>NUCLEOTIDE SEQUENCE [LARGE SCALE GENOMIC DNA]</scope>
    <source>
        <strain evidence="2">CR</strain>
    </source>
</reference>
<dbReference type="Pfam" id="PF13401">
    <property type="entry name" value="AAA_22"/>
    <property type="match status" value="1"/>
</dbReference>
<dbReference type="GO" id="GO:0016887">
    <property type="term" value="F:ATP hydrolysis activity"/>
    <property type="evidence" value="ECO:0007669"/>
    <property type="project" value="InterPro"/>
</dbReference>
<dbReference type="OrthoDB" id="9147184at2"/>
<organism evidence="2 3">
    <name type="scientific">Candidatus Symbiobacter mobilis CR</name>
    <dbReference type="NCBI Taxonomy" id="946483"/>
    <lineage>
        <taxon>Bacteria</taxon>
        <taxon>Pseudomonadati</taxon>
        <taxon>Pseudomonadota</taxon>
        <taxon>Betaproteobacteria</taxon>
        <taxon>Burkholderiales</taxon>
        <taxon>Comamonadaceae</taxon>
    </lineage>
</organism>
<dbReference type="PATRIC" id="fig|946483.4.peg.578"/>
<dbReference type="Proteomes" id="UP000017184">
    <property type="component" value="Chromosome"/>
</dbReference>
<dbReference type="EMBL" id="CP004885">
    <property type="protein sequence ID" value="AGX86689.1"/>
    <property type="molecule type" value="Genomic_DNA"/>
</dbReference>
<evidence type="ECO:0000259" key="1">
    <source>
        <dbReference type="Pfam" id="PF13401"/>
    </source>
</evidence>
<dbReference type="HOGENOM" id="CLU_039401_0_0_4"/>
<dbReference type="SUPFAM" id="SSF52540">
    <property type="entry name" value="P-loop containing nucleoside triphosphate hydrolases"/>
    <property type="match status" value="1"/>
</dbReference>